<gene>
    <name evidence="1" type="ORF">LMG28614_06129</name>
</gene>
<accession>A0A6S7C0D5</accession>
<protein>
    <recommendedName>
        <fullName evidence="3">Peptidase C-terminal archaeal/bacterial domain-containing protein</fullName>
    </recommendedName>
</protein>
<sequence length="47" mass="5219">MQRTRPFASGSGAQCIMYDPAPGTYYIIVSPNTNLNDDVIYATYTLK</sequence>
<dbReference type="Proteomes" id="UP000494365">
    <property type="component" value="Unassembled WGS sequence"/>
</dbReference>
<name>A0A6S7C0D5_9BURK</name>
<reference evidence="1 2" key="1">
    <citation type="submission" date="2020-04" db="EMBL/GenBank/DDBJ databases">
        <authorList>
            <person name="De Canck E."/>
        </authorList>
    </citation>
    <scope>NUCLEOTIDE SEQUENCE [LARGE SCALE GENOMIC DNA]</scope>
    <source>
        <strain evidence="1 2">LMG 28614</strain>
    </source>
</reference>
<keyword evidence="2" id="KW-1185">Reference proteome</keyword>
<evidence type="ECO:0000313" key="1">
    <source>
        <dbReference type="EMBL" id="CAB3805057.1"/>
    </source>
</evidence>
<proteinExistence type="predicted"/>
<dbReference type="AlphaFoldDB" id="A0A6S7C0D5"/>
<dbReference type="EMBL" id="CADIKK010000040">
    <property type="protein sequence ID" value="CAB3805057.1"/>
    <property type="molecule type" value="Genomic_DNA"/>
</dbReference>
<evidence type="ECO:0000313" key="2">
    <source>
        <dbReference type="Proteomes" id="UP000494365"/>
    </source>
</evidence>
<evidence type="ECO:0008006" key="3">
    <source>
        <dbReference type="Google" id="ProtNLM"/>
    </source>
</evidence>
<organism evidence="1 2">
    <name type="scientific">Paraburkholderia ultramafica</name>
    <dbReference type="NCBI Taxonomy" id="1544867"/>
    <lineage>
        <taxon>Bacteria</taxon>
        <taxon>Pseudomonadati</taxon>
        <taxon>Pseudomonadota</taxon>
        <taxon>Betaproteobacteria</taxon>
        <taxon>Burkholderiales</taxon>
        <taxon>Burkholderiaceae</taxon>
        <taxon>Paraburkholderia</taxon>
    </lineage>
</organism>